<dbReference type="Gene3D" id="1.10.10.10">
    <property type="entry name" value="Winged helix-like DNA-binding domain superfamily/Winged helix DNA-binding domain"/>
    <property type="match status" value="1"/>
</dbReference>
<evidence type="ECO:0000256" key="1">
    <source>
        <dbReference type="SAM" id="MobiDB-lite"/>
    </source>
</evidence>
<feature type="region of interest" description="Disordered" evidence="1">
    <location>
        <begin position="91"/>
        <end position="126"/>
    </location>
</feature>
<organism evidence="2 3">
    <name type="scientific">Bifidobacterium pseudolongum subsp. globosum</name>
    <dbReference type="NCBI Taxonomy" id="1690"/>
    <lineage>
        <taxon>Bacteria</taxon>
        <taxon>Bacillati</taxon>
        <taxon>Actinomycetota</taxon>
        <taxon>Actinomycetes</taxon>
        <taxon>Bifidobacteriales</taxon>
        <taxon>Bifidobacteriaceae</taxon>
        <taxon>Bifidobacterium</taxon>
    </lineage>
</organism>
<dbReference type="InterPro" id="IPR036388">
    <property type="entry name" value="WH-like_DNA-bd_sf"/>
</dbReference>
<dbReference type="EMBL" id="RYUT01000003">
    <property type="protein sequence ID" value="RYQ30006.1"/>
    <property type="molecule type" value="Genomic_DNA"/>
</dbReference>
<feature type="compositionally biased region" description="Polar residues" evidence="1">
    <location>
        <begin position="109"/>
        <end position="126"/>
    </location>
</feature>
<protein>
    <submittedName>
        <fullName evidence="2">Cryptic prophage protein</fullName>
    </submittedName>
</protein>
<accession>A0A4Q5AJB7</accession>
<evidence type="ECO:0000313" key="3">
    <source>
        <dbReference type="Proteomes" id="UP000291920"/>
    </source>
</evidence>
<sequence>MSAILVGKAKKAKTGGDAVAKLLLIVMADYANDEGLAWPSVDTLVDEIEKSPETIKRARRKLVDLGLIAVSDDQRYVMHYRADKRPKVYRILPNGVSPTTPRENEAQQRSEVSPTTPRNTSGVSSVTRAGCHLRTERGVTHDTQTTKEPSIPPEVVNPARKDAATAEWIQKRNQRIDAYTPSDELVALADDLHADLSAELANWRGRRRDGNLPVNDPEANFRSWLLRGAENNRLQRKTSQPATTATQPHRHTLGCQHVLDLLTPHESQFDHEGGRGSNPWISARSHLADLLNHGTTPDVALADILQEVAA</sequence>
<proteinExistence type="predicted"/>
<evidence type="ECO:0000313" key="2">
    <source>
        <dbReference type="EMBL" id="RYQ30006.1"/>
    </source>
</evidence>
<gene>
    <name evidence="2" type="ORF">PG2017B_1289</name>
</gene>
<name>A0A4Q5AJB7_9BIFI</name>
<dbReference type="Pfam" id="PF13730">
    <property type="entry name" value="HTH_36"/>
    <property type="match status" value="1"/>
</dbReference>
<dbReference type="AlphaFoldDB" id="A0A4Q5AJB7"/>
<comment type="caution">
    <text evidence="2">The sequence shown here is derived from an EMBL/GenBank/DDBJ whole genome shotgun (WGS) entry which is preliminary data.</text>
</comment>
<reference evidence="2 3" key="1">
    <citation type="submission" date="2018-12" db="EMBL/GenBank/DDBJ databases">
        <title>Unveiling genomic diversity among members of the Bifidobacterium pseudolongum species, a widely distributed gut commensal of the animal kingdom.</title>
        <authorList>
            <person name="Lugli G.A."/>
            <person name="Duranti S."/>
            <person name="Albert K."/>
            <person name="Mancabelli L."/>
            <person name="Napoli S."/>
            <person name="Viappiani A."/>
            <person name="Anzalone R."/>
            <person name="Longhi G."/>
            <person name="Milani C."/>
            <person name="Turroni F."/>
            <person name="Alessandri G."/>
            <person name="Sela D.A."/>
            <person name="Van Sinderen D."/>
            <person name="Ventura M."/>
        </authorList>
    </citation>
    <scope>NUCLEOTIDE SEQUENCE [LARGE SCALE GENOMIC DNA]</scope>
    <source>
        <strain evidence="2 3">2017B</strain>
    </source>
</reference>
<dbReference type="RefSeq" id="WP_165361894.1">
    <property type="nucleotide sequence ID" value="NZ_RYUO01000003.1"/>
</dbReference>
<dbReference type="Proteomes" id="UP000291920">
    <property type="component" value="Unassembled WGS sequence"/>
</dbReference>